<feature type="domain" description="G-patch" evidence="2">
    <location>
        <begin position="72"/>
        <end position="123"/>
    </location>
</feature>
<accession>A0A915N8P8</accession>
<evidence type="ECO:0000259" key="2">
    <source>
        <dbReference type="PROSITE" id="PS50174"/>
    </source>
</evidence>
<proteinExistence type="predicted"/>
<dbReference type="GO" id="GO:0000398">
    <property type="term" value="P:mRNA splicing, via spliceosome"/>
    <property type="evidence" value="ECO:0007669"/>
    <property type="project" value="TreeGrafter"/>
</dbReference>
<organism evidence="3 4">
    <name type="scientific">Meloidogyne javanica</name>
    <name type="common">Root-knot nematode worm</name>
    <dbReference type="NCBI Taxonomy" id="6303"/>
    <lineage>
        <taxon>Eukaryota</taxon>
        <taxon>Metazoa</taxon>
        <taxon>Ecdysozoa</taxon>
        <taxon>Nematoda</taxon>
        <taxon>Chromadorea</taxon>
        <taxon>Rhabditida</taxon>
        <taxon>Tylenchina</taxon>
        <taxon>Tylenchomorpha</taxon>
        <taxon>Tylenchoidea</taxon>
        <taxon>Meloidogynidae</taxon>
        <taxon>Meloidogyninae</taxon>
        <taxon>Meloidogyne</taxon>
        <taxon>Meloidogyne incognita group</taxon>
    </lineage>
</organism>
<dbReference type="Proteomes" id="UP000887561">
    <property type="component" value="Unplaced"/>
</dbReference>
<keyword evidence="3" id="KW-1185">Reference proteome</keyword>
<dbReference type="InterPro" id="IPR000467">
    <property type="entry name" value="G_patch_dom"/>
</dbReference>
<evidence type="ECO:0000256" key="1">
    <source>
        <dbReference type="SAM" id="MobiDB-lite"/>
    </source>
</evidence>
<dbReference type="PANTHER" id="PTHR12072:SF4">
    <property type="entry name" value="CWF19-LIKE PROTEIN 1"/>
    <property type="match status" value="1"/>
</dbReference>
<dbReference type="AlphaFoldDB" id="A0A915N8P8"/>
<dbReference type="CDD" id="cd07380">
    <property type="entry name" value="MPP_CWF19_N"/>
    <property type="match status" value="1"/>
</dbReference>
<dbReference type="WBParaSite" id="scaffold8188_cov171.g12824">
    <property type="protein sequence ID" value="scaffold8188_cov171.g12824"/>
    <property type="gene ID" value="scaffold8188_cov171.g12824"/>
</dbReference>
<evidence type="ECO:0000313" key="3">
    <source>
        <dbReference type="Proteomes" id="UP000887561"/>
    </source>
</evidence>
<reference evidence="4" key="1">
    <citation type="submission" date="2022-11" db="UniProtKB">
        <authorList>
            <consortium name="WormBaseParasite"/>
        </authorList>
    </citation>
    <scope>IDENTIFICATION</scope>
</reference>
<feature type="region of interest" description="Disordered" evidence="1">
    <location>
        <begin position="1"/>
        <end position="73"/>
    </location>
</feature>
<dbReference type="InterPro" id="IPR040194">
    <property type="entry name" value="Cwf19-like"/>
</dbReference>
<feature type="compositionally biased region" description="Basic and acidic residues" evidence="1">
    <location>
        <begin position="41"/>
        <end position="66"/>
    </location>
</feature>
<dbReference type="GO" id="GO:0061632">
    <property type="term" value="F:RNA lariat debranching enzyme activator activity"/>
    <property type="evidence" value="ECO:0007669"/>
    <property type="project" value="TreeGrafter"/>
</dbReference>
<dbReference type="Pfam" id="PF01585">
    <property type="entry name" value="G-patch"/>
    <property type="match status" value="1"/>
</dbReference>
<dbReference type="GO" id="GO:0003676">
    <property type="term" value="F:nucleic acid binding"/>
    <property type="evidence" value="ECO:0007669"/>
    <property type="project" value="InterPro"/>
</dbReference>
<name>A0A915N8P8_MELJA</name>
<dbReference type="PANTHER" id="PTHR12072">
    <property type="entry name" value="CWF19, CELL CYCLE CONTROL PROTEIN"/>
    <property type="match status" value="1"/>
</dbReference>
<dbReference type="SMART" id="SM00443">
    <property type="entry name" value="G_patch"/>
    <property type="match status" value="1"/>
</dbReference>
<dbReference type="PROSITE" id="PS50174">
    <property type="entry name" value="G_PATCH"/>
    <property type="match status" value="1"/>
</dbReference>
<evidence type="ECO:0000313" key="4">
    <source>
        <dbReference type="WBParaSite" id="scaffold8188_cov171.g12824"/>
    </source>
</evidence>
<dbReference type="GO" id="GO:0071014">
    <property type="term" value="C:post-mRNA release spliceosomal complex"/>
    <property type="evidence" value="ECO:0007669"/>
    <property type="project" value="TreeGrafter"/>
</dbReference>
<protein>
    <submittedName>
        <fullName evidence="4">G-patch domain-containing protein</fullName>
    </submittedName>
</protein>
<sequence length="592" mass="67074">MSDDEDYMSSTFMEKMNDVKPGINSSRIAQRSLKIHANRLAAEERQQNEKPKNKEQLEKNRREEGISKPIGSDSKGFKLLSLMGYKPGMSLGIKREGSQNEGIKEPISIQVKANRSGVGHEEEQNEKQRQVCEAHMERMLKRARMEESLAVDFRNKKRMHALQKQIISDIQQARSACQQMDLSAGKDVPEHFWFWPIYSSKLPETSDNEDDDNENNFSYNYSNGRVAPVEINFNEMDEDELDNRFLGMRSNNIGTDKKRQVKVLCSGDVNGNFKQLIARIALVNQKAGPFDILFCVGEFFGPDNDENEKVINGEIDFPVPTYILGPCCPSTSTYYPAESVEFSQSLTYLGKKGTLMTANGLLIGYFSGIEAPAMSTQTLPFQFDTRSIDDLLTPLAASSGFMGVDILLTSIWPANVWLHSTNQPSTEPSNTSKLLARLASGLRPRYHFAGQGIHYERSPYRNHRVLLEPAQHVTRFIGLASVNNTNKQKWLYAFSCTPMRELSRDELVAQPDNSTEFPYMEILKHMQIQFVPIPKSKAKSLKSTFLNAAQLKNIEFCILGENEQVWDLLNEGSPYFYVELPDGTKMLSRTMS</sequence>